<organism evidence="18 19">
    <name type="scientific">Callorhinchus milii</name>
    <name type="common">Ghost shark</name>
    <dbReference type="NCBI Taxonomy" id="7868"/>
    <lineage>
        <taxon>Eukaryota</taxon>
        <taxon>Metazoa</taxon>
        <taxon>Chordata</taxon>
        <taxon>Craniata</taxon>
        <taxon>Vertebrata</taxon>
        <taxon>Chondrichthyes</taxon>
        <taxon>Holocephali</taxon>
        <taxon>Chimaeriformes</taxon>
        <taxon>Callorhinchidae</taxon>
        <taxon>Callorhinchus</taxon>
    </lineage>
</organism>
<keyword evidence="7" id="KW-0808">Transferase</keyword>
<dbReference type="CDD" id="cd20345">
    <property type="entry name" value="BRcat_RBR_HOIL1"/>
    <property type="match status" value="1"/>
</dbReference>
<dbReference type="InterPro" id="IPR047558">
    <property type="entry name" value="BRcat_RBR_HOIL1"/>
</dbReference>
<dbReference type="FunFam" id="3.10.20.90:FF:000130">
    <property type="entry name" value="SHANK-associated RH domain interactor"/>
    <property type="match status" value="1"/>
</dbReference>
<dbReference type="FunFam" id="2.30.30.380:FF:000007">
    <property type="entry name" value="RanBP-type and C3HC4-type zinc finger-containing protein 1"/>
    <property type="match status" value="1"/>
</dbReference>
<evidence type="ECO:0000256" key="8">
    <source>
        <dbReference type="ARBA" id="ARBA00022723"/>
    </source>
</evidence>
<keyword evidence="8" id="KW-0479">Metal-binding</keyword>
<reference evidence="18" key="5">
    <citation type="submission" date="2025-09" db="UniProtKB">
        <authorList>
            <consortium name="Ensembl"/>
        </authorList>
    </citation>
    <scope>IDENTIFICATION</scope>
</reference>
<dbReference type="GO" id="GO:0061630">
    <property type="term" value="F:ubiquitin protein ligase activity"/>
    <property type="evidence" value="ECO:0007669"/>
    <property type="project" value="UniProtKB-EC"/>
</dbReference>
<evidence type="ECO:0000256" key="10">
    <source>
        <dbReference type="ARBA" id="ARBA00022771"/>
    </source>
</evidence>
<dbReference type="AlphaFoldDB" id="A0A4W3GRI7"/>
<dbReference type="Proteomes" id="UP000314986">
    <property type="component" value="Unassembled WGS sequence"/>
</dbReference>
<accession>A0A4W3GRI7</accession>
<reference evidence="19" key="2">
    <citation type="journal article" date="2007" name="PLoS Biol.">
        <title>Survey sequencing and comparative analysis of the elephant shark (Callorhinchus milii) genome.</title>
        <authorList>
            <person name="Venkatesh B."/>
            <person name="Kirkness E.F."/>
            <person name="Loh Y.H."/>
            <person name="Halpern A.L."/>
            <person name="Lee A.P."/>
            <person name="Johnson J."/>
            <person name="Dandona N."/>
            <person name="Viswanathan L.D."/>
            <person name="Tay A."/>
            <person name="Venter J.C."/>
            <person name="Strausberg R.L."/>
            <person name="Brenner S."/>
        </authorList>
    </citation>
    <scope>NUCLEOTIDE SEQUENCE [LARGE SCALE GENOMIC DNA]</scope>
</reference>
<keyword evidence="10 13" id="KW-0863">Zinc-finger</keyword>
<dbReference type="SUPFAM" id="SSF90209">
    <property type="entry name" value="Ran binding protein zinc finger-like"/>
    <property type="match status" value="1"/>
</dbReference>
<evidence type="ECO:0000259" key="17">
    <source>
        <dbReference type="PROSITE" id="PS51873"/>
    </source>
</evidence>
<keyword evidence="12" id="KW-0862">Zinc</keyword>
<dbReference type="RefSeq" id="XP_007906862.1">
    <property type="nucleotide sequence ID" value="XM_007908671.2"/>
</dbReference>
<dbReference type="Gene3D" id="2.30.30.380">
    <property type="entry name" value="Zn-finger domain of Sec23/24"/>
    <property type="match status" value="1"/>
</dbReference>
<dbReference type="PANTHER" id="PTHR22770">
    <property type="entry name" value="UBIQUITIN CONJUGATING ENZYME 7 INTERACTING PROTEIN-RELATED"/>
    <property type="match status" value="1"/>
</dbReference>
<evidence type="ECO:0000256" key="9">
    <source>
        <dbReference type="ARBA" id="ARBA00022737"/>
    </source>
</evidence>
<dbReference type="STRING" id="7868.ENSCMIP00000005635"/>
<dbReference type="InterPro" id="IPR044066">
    <property type="entry name" value="TRIAD_supradom"/>
</dbReference>
<feature type="region of interest" description="Disordered" evidence="14">
    <location>
        <begin position="155"/>
        <end position="198"/>
    </location>
</feature>
<dbReference type="InterPro" id="IPR001841">
    <property type="entry name" value="Znf_RING"/>
</dbReference>
<evidence type="ECO:0000256" key="2">
    <source>
        <dbReference type="ARBA" id="ARBA00004906"/>
    </source>
</evidence>
<evidence type="ECO:0000256" key="12">
    <source>
        <dbReference type="ARBA" id="ARBA00022833"/>
    </source>
</evidence>
<evidence type="ECO:0000256" key="6">
    <source>
        <dbReference type="ARBA" id="ARBA00022553"/>
    </source>
</evidence>
<dbReference type="PROSITE" id="PS50053">
    <property type="entry name" value="UBIQUITIN_2"/>
    <property type="match status" value="1"/>
</dbReference>
<dbReference type="InterPro" id="IPR047559">
    <property type="entry name" value="HOIL1_RBR_mRING-HC-C3HC3D"/>
</dbReference>
<dbReference type="FunFam" id="1.20.120.1750:FF:000026">
    <property type="entry name" value="RANBP2-type and C3HC4-type zinc finger containing 1"/>
    <property type="match status" value="1"/>
</dbReference>
<dbReference type="CDD" id="cd16633">
    <property type="entry name" value="mRING-HC-C3HC3D_RBR_HOIL1"/>
    <property type="match status" value="1"/>
</dbReference>
<dbReference type="PROSITE" id="PS01358">
    <property type="entry name" value="ZF_RANBP2_1"/>
    <property type="match status" value="1"/>
</dbReference>
<dbReference type="InterPro" id="IPR017907">
    <property type="entry name" value="Znf_RING_CS"/>
</dbReference>
<evidence type="ECO:0000256" key="13">
    <source>
        <dbReference type="PROSITE-ProRule" id="PRU00175"/>
    </source>
</evidence>
<comment type="catalytic activity">
    <reaction evidence="1">
        <text>[E2 ubiquitin-conjugating enzyme]-S-ubiquitinyl-L-cysteine + [acceptor protein]-L-lysine = [E2 ubiquitin-conjugating enzyme]-L-cysteine + [acceptor protein]-N(6)-ubiquitinyl-L-lysine.</text>
        <dbReference type="EC" id="2.3.2.31"/>
    </reaction>
</comment>
<gene>
    <name evidence="18" type="primary">LOC103188626</name>
</gene>
<keyword evidence="11" id="KW-0833">Ubl conjugation pathway</keyword>
<dbReference type="PROSITE" id="PS50089">
    <property type="entry name" value="ZF_RING_2"/>
    <property type="match status" value="1"/>
</dbReference>
<dbReference type="InterPro" id="IPR047557">
    <property type="entry name" value="Rcat_RBR_HOIL1"/>
</dbReference>
<dbReference type="SUPFAM" id="SSF57850">
    <property type="entry name" value="RING/U-box"/>
    <property type="match status" value="3"/>
</dbReference>
<dbReference type="InterPro" id="IPR000626">
    <property type="entry name" value="Ubiquitin-like_dom"/>
</dbReference>
<dbReference type="Gene3D" id="3.10.20.90">
    <property type="entry name" value="Phosphatidylinositol 3-kinase Catalytic Subunit, Chain A, domain 1"/>
    <property type="match status" value="1"/>
</dbReference>
<evidence type="ECO:0000256" key="14">
    <source>
        <dbReference type="SAM" id="MobiDB-lite"/>
    </source>
</evidence>
<dbReference type="PROSITE" id="PS51873">
    <property type="entry name" value="TRIAD"/>
    <property type="match status" value="1"/>
</dbReference>
<dbReference type="KEGG" id="cmk:103188626"/>
<dbReference type="InterPro" id="IPR027370">
    <property type="entry name" value="Znf-RING_euk"/>
</dbReference>
<dbReference type="InterPro" id="IPR001876">
    <property type="entry name" value="Znf_RanBP2"/>
</dbReference>
<dbReference type="InParanoid" id="A0A4W3GRI7"/>
<dbReference type="CDD" id="cd01799">
    <property type="entry name" value="Ubl_HOIL1"/>
    <property type="match status" value="1"/>
</dbReference>
<evidence type="ECO:0000256" key="3">
    <source>
        <dbReference type="ARBA" id="ARBA00008278"/>
    </source>
</evidence>
<dbReference type="GO" id="GO:0008270">
    <property type="term" value="F:zinc ion binding"/>
    <property type="evidence" value="ECO:0007669"/>
    <property type="project" value="UniProtKB-KW"/>
</dbReference>
<dbReference type="Gene3D" id="1.20.120.1750">
    <property type="match status" value="1"/>
</dbReference>
<evidence type="ECO:0000256" key="4">
    <source>
        <dbReference type="ARBA" id="ARBA00012251"/>
    </source>
</evidence>
<reference evidence="18" key="4">
    <citation type="submission" date="2025-08" db="UniProtKB">
        <authorList>
            <consortium name="Ensembl"/>
        </authorList>
    </citation>
    <scope>IDENTIFICATION</scope>
</reference>
<dbReference type="InterPro" id="IPR013083">
    <property type="entry name" value="Znf_RING/FYVE/PHD"/>
</dbReference>
<dbReference type="Gene3D" id="3.30.40.10">
    <property type="entry name" value="Zinc/RING finger domain, C3HC4 (zinc finger)"/>
    <property type="match status" value="1"/>
</dbReference>
<proteinExistence type="inferred from homology"/>
<dbReference type="GO" id="GO:0071797">
    <property type="term" value="C:LUBAC complex"/>
    <property type="evidence" value="ECO:0007669"/>
    <property type="project" value="TreeGrafter"/>
</dbReference>
<dbReference type="GO" id="GO:0097039">
    <property type="term" value="P:protein linear polyubiquitination"/>
    <property type="evidence" value="ECO:0007669"/>
    <property type="project" value="TreeGrafter"/>
</dbReference>
<evidence type="ECO:0000256" key="11">
    <source>
        <dbReference type="ARBA" id="ARBA00022786"/>
    </source>
</evidence>
<dbReference type="InterPro" id="IPR029071">
    <property type="entry name" value="Ubiquitin-like_domsf"/>
</dbReference>
<dbReference type="PANTHER" id="PTHR22770:SF35">
    <property type="entry name" value="RANBP-TYPE AND C3HC4-TYPE ZINC FINGER-CONTAINING PROTEIN 1"/>
    <property type="match status" value="1"/>
</dbReference>
<sequence>MAESGPAKEKSCVREDLIKAAEAAALKLSKAIELGDRETAARCTEILVEQCALVSVKLKKEVYPKTEIRLRVGVEDSQVRNIPITINVLPYMTIASLKDKVYRDYGFHTKVQKWIIGQRLAKDQETLYSHNIKRDGDMAFLYLLSAKQANLTRRQHEEDQRLLQPGALSTDGNEDSVEATQTEEVLPGLEARGTQNPEVNKRYPTQEQPAAQPALPVGWVCVKCTYMNKPTRPGCEMCSEAKPDNYKIPDIYQPDEEEVQRIKDAEDSLKHYKEFVEQERKQNYQQLLQTDDLNLISTGEDFDCPVCFMTLASGEGVTLRECLHSFCKECLKGTILNSGDADVTCPFMDDQYSCDKKILEREIKSLLTDEEYRGYLDKSLAIAENRSENSYHCQTVDCRGWCIYEDDVNEFQCPLCKKKNCLLCKAIHEEMNCQQYQDDLKIRALNDDAARQTAEMLITLLKEGEAMHCPKCKIVVQKKDGCDWISCSMCKTEICWVTKGPRWGPLGRGDTSGGCRCRVSGALCHVNCQNCH</sequence>
<dbReference type="InterPro" id="IPR051628">
    <property type="entry name" value="LUBAC_E3_Ligases"/>
</dbReference>
<dbReference type="InterPro" id="IPR057468">
    <property type="entry name" value="HOIL-1/Sharpin_LTM"/>
</dbReference>
<dbReference type="EC" id="2.3.2.31" evidence="4"/>
<reference evidence="19" key="3">
    <citation type="journal article" date="2014" name="Nature">
        <title>Elephant shark genome provides unique insights into gnathostome evolution.</title>
        <authorList>
            <consortium name="International Elephant Shark Genome Sequencing Consortium"/>
            <person name="Venkatesh B."/>
            <person name="Lee A.P."/>
            <person name="Ravi V."/>
            <person name="Maurya A.K."/>
            <person name="Lian M.M."/>
            <person name="Swann J.B."/>
            <person name="Ohta Y."/>
            <person name="Flajnik M.F."/>
            <person name="Sutoh Y."/>
            <person name="Kasahara M."/>
            <person name="Hoon S."/>
            <person name="Gangu V."/>
            <person name="Roy S.W."/>
            <person name="Irimia M."/>
            <person name="Korzh V."/>
            <person name="Kondrychyn I."/>
            <person name="Lim Z.W."/>
            <person name="Tay B.H."/>
            <person name="Tohari S."/>
            <person name="Kong K.W."/>
            <person name="Ho S."/>
            <person name="Lorente-Galdos B."/>
            <person name="Quilez J."/>
            <person name="Marques-Bonet T."/>
            <person name="Raney B.J."/>
            <person name="Ingham P.W."/>
            <person name="Tay A."/>
            <person name="Hillier L.W."/>
            <person name="Minx P."/>
            <person name="Boehm T."/>
            <person name="Wilson R.K."/>
            <person name="Brenner S."/>
            <person name="Warren W.C."/>
        </authorList>
    </citation>
    <scope>NUCLEOTIDE SEQUENCE [LARGE SCALE GENOMIC DNA]</scope>
</reference>
<dbReference type="GO" id="GO:0043161">
    <property type="term" value="P:proteasome-mediated ubiquitin-dependent protein catabolic process"/>
    <property type="evidence" value="ECO:0007669"/>
    <property type="project" value="TreeGrafter"/>
</dbReference>
<dbReference type="Pfam" id="PF13445">
    <property type="entry name" value="zf-RING_UBOX"/>
    <property type="match status" value="1"/>
</dbReference>
<protein>
    <recommendedName>
        <fullName evidence="5">RanBP-type and C3HC4-type zinc finger-containing protein 1</fullName>
        <ecNumber evidence="4">2.3.2.31</ecNumber>
    </recommendedName>
</protein>
<keyword evidence="19" id="KW-1185">Reference proteome</keyword>
<dbReference type="UniPathway" id="UPA00143"/>
<evidence type="ECO:0000256" key="1">
    <source>
        <dbReference type="ARBA" id="ARBA00001798"/>
    </source>
</evidence>
<dbReference type="SMART" id="SM00184">
    <property type="entry name" value="RING"/>
    <property type="match status" value="1"/>
</dbReference>
<dbReference type="InterPro" id="IPR036443">
    <property type="entry name" value="Znf_RanBP2_sf"/>
</dbReference>
<evidence type="ECO:0000256" key="5">
    <source>
        <dbReference type="ARBA" id="ARBA00017887"/>
    </source>
</evidence>
<comment type="pathway">
    <text evidence="2">Protein modification; protein ubiquitination.</text>
</comment>
<dbReference type="GO" id="GO:0043123">
    <property type="term" value="P:positive regulation of canonical NF-kappaB signal transduction"/>
    <property type="evidence" value="ECO:0007669"/>
    <property type="project" value="TreeGrafter"/>
</dbReference>
<dbReference type="FunFam" id="3.30.40.10:FF:000137">
    <property type="entry name" value="RanBP-type and C3HC4-type zinc finger-containing protein 1"/>
    <property type="match status" value="1"/>
</dbReference>
<feature type="domain" description="Ubiquitin-like" evidence="15">
    <location>
        <begin position="68"/>
        <end position="133"/>
    </location>
</feature>
<evidence type="ECO:0000259" key="16">
    <source>
        <dbReference type="PROSITE" id="PS50089"/>
    </source>
</evidence>
<dbReference type="OMA" id="CRCRMNG"/>
<dbReference type="Pfam" id="PF25393">
    <property type="entry name" value="LTM"/>
    <property type="match status" value="1"/>
</dbReference>
<feature type="domain" description="RING-type" evidence="17">
    <location>
        <begin position="300"/>
        <end position="519"/>
    </location>
</feature>
<evidence type="ECO:0000259" key="15">
    <source>
        <dbReference type="PROSITE" id="PS50053"/>
    </source>
</evidence>
<dbReference type="Ensembl" id="ENSCMIT00000005825.1">
    <property type="protein sequence ID" value="ENSCMIP00000005635.1"/>
    <property type="gene ID" value="ENSCMIG00000003256.1"/>
</dbReference>
<keyword evidence="9" id="KW-0677">Repeat</keyword>
<dbReference type="SUPFAM" id="SSF54236">
    <property type="entry name" value="Ubiquitin-like"/>
    <property type="match status" value="1"/>
</dbReference>
<dbReference type="OrthoDB" id="261960at2759"/>
<evidence type="ECO:0000313" key="19">
    <source>
        <dbReference type="Proteomes" id="UP000314986"/>
    </source>
</evidence>
<feature type="domain" description="RING-type" evidence="16">
    <location>
        <begin position="304"/>
        <end position="346"/>
    </location>
</feature>
<dbReference type="GO" id="GO:0043130">
    <property type="term" value="F:ubiquitin binding"/>
    <property type="evidence" value="ECO:0007669"/>
    <property type="project" value="TreeGrafter"/>
</dbReference>
<dbReference type="GeneTree" id="ENSGT00940000161130"/>
<evidence type="ECO:0000313" key="18">
    <source>
        <dbReference type="Ensembl" id="ENSCMIP00000005635.1"/>
    </source>
</evidence>
<dbReference type="PROSITE" id="PS00518">
    <property type="entry name" value="ZF_RING_1"/>
    <property type="match status" value="1"/>
</dbReference>
<dbReference type="GeneID" id="103188626"/>
<reference evidence="19" key="1">
    <citation type="journal article" date="2006" name="Science">
        <title>Ancient noncoding elements conserved in the human genome.</title>
        <authorList>
            <person name="Venkatesh B."/>
            <person name="Kirkness E.F."/>
            <person name="Loh Y.H."/>
            <person name="Halpern A.L."/>
            <person name="Lee A.P."/>
            <person name="Johnson J."/>
            <person name="Dandona N."/>
            <person name="Viswanathan L.D."/>
            <person name="Tay A."/>
            <person name="Venter J.C."/>
            <person name="Strausberg R.L."/>
            <person name="Brenner S."/>
        </authorList>
    </citation>
    <scope>NUCLEOTIDE SEQUENCE [LARGE SCALE GENOMIC DNA]</scope>
</reference>
<dbReference type="SMART" id="SM00547">
    <property type="entry name" value="ZnF_RBZ"/>
    <property type="match status" value="1"/>
</dbReference>
<evidence type="ECO:0000256" key="7">
    <source>
        <dbReference type="ARBA" id="ARBA00022679"/>
    </source>
</evidence>
<dbReference type="GO" id="GO:0009893">
    <property type="term" value="P:positive regulation of metabolic process"/>
    <property type="evidence" value="ECO:0007669"/>
    <property type="project" value="UniProtKB-ARBA"/>
</dbReference>
<dbReference type="CDD" id="cd20358">
    <property type="entry name" value="Rcat_RBR_HOIL1"/>
    <property type="match status" value="1"/>
</dbReference>
<comment type="similarity">
    <text evidence="3">Belongs to the RBR family.</text>
</comment>
<keyword evidence="6" id="KW-0597">Phosphoprotein</keyword>
<name>A0A4W3GRI7_CALMI</name>